<feature type="transmembrane region" description="Helical" evidence="1">
    <location>
        <begin position="12"/>
        <end position="31"/>
    </location>
</feature>
<protein>
    <submittedName>
        <fullName evidence="2">Uncharacterized protein</fullName>
    </submittedName>
</protein>
<reference evidence="2 3" key="1">
    <citation type="submission" date="2018-07" db="EMBL/GenBank/DDBJ databases">
        <title>Bacillus sp. YLB-04 draft genome sequence.</title>
        <authorList>
            <person name="Yu L."/>
            <person name="Tang X."/>
        </authorList>
    </citation>
    <scope>NUCLEOTIDE SEQUENCE [LARGE SCALE GENOMIC DNA]</scope>
    <source>
        <strain evidence="2 3">YLB-04</strain>
    </source>
</reference>
<dbReference type="OrthoDB" id="2826497at2"/>
<dbReference type="EMBL" id="QNQT01000008">
    <property type="protein sequence ID" value="RDU35691.1"/>
    <property type="molecule type" value="Genomic_DNA"/>
</dbReference>
<sequence length="348" mass="39412">MIFFKGGVQIKKYALPAAIIILSIFFLNTFIDNEKKERVDTNDSDAPEIASWENKVKSVFVFKGDRKITNKMVANAAKKAAVLEIDPAAEASVKLAHNQSQMELSEWDLKAGKEIGKLEPYWILGTLNNLDTRIILIRAKTDEGTVTYLTKIKVKKNYSYQELLQPDLDGYTLIVFSNNDEGIGDLALNSQNYITQEVKGNLPELQKKYPDLGIRTLPSIYIFQGMMRVFKSEDMSELRSLITEVKKNVYEGANENWHVQVHAKQNISVRSAEIIISYREKEAITGEIAIIFRGEQWGWELPKGELQSGTLTVSGQTPVFLSKTEQLSVELSWNGKEERIVLEDKGEK</sequence>
<dbReference type="Proteomes" id="UP000257144">
    <property type="component" value="Unassembled WGS sequence"/>
</dbReference>
<keyword evidence="1" id="KW-0812">Transmembrane</keyword>
<keyword evidence="1" id="KW-1133">Transmembrane helix</keyword>
<comment type="caution">
    <text evidence="2">The sequence shown here is derived from an EMBL/GenBank/DDBJ whole genome shotgun (WGS) entry which is preliminary data.</text>
</comment>
<dbReference type="RefSeq" id="WP_115453069.1">
    <property type="nucleotide sequence ID" value="NZ_QNQT01000008.1"/>
</dbReference>
<name>A0A3D8GN28_9BACI</name>
<keyword evidence="3" id="KW-1185">Reference proteome</keyword>
<gene>
    <name evidence="2" type="ORF">DRW41_16225</name>
</gene>
<accession>A0A3D8GN28</accession>
<proteinExistence type="predicted"/>
<evidence type="ECO:0000256" key="1">
    <source>
        <dbReference type="SAM" id="Phobius"/>
    </source>
</evidence>
<organism evidence="2 3">
    <name type="scientific">Neobacillus piezotolerans</name>
    <dbReference type="NCBI Taxonomy" id="2259171"/>
    <lineage>
        <taxon>Bacteria</taxon>
        <taxon>Bacillati</taxon>
        <taxon>Bacillota</taxon>
        <taxon>Bacilli</taxon>
        <taxon>Bacillales</taxon>
        <taxon>Bacillaceae</taxon>
        <taxon>Neobacillus</taxon>
    </lineage>
</organism>
<evidence type="ECO:0000313" key="2">
    <source>
        <dbReference type="EMBL" id="RDU35691.1"/>
    </source>
</evidence>
<dbReference type="AlphaFoldDB" id="A0A3D8GN28"/>
<keyword evidence="1" id="KW-0472">Membrane</keyword>
<evidence type="ECO:0000313" key="3">
    <source>
        <dbReference type="Proteomes" id="UP000257144"/>
    </source>
</evidence>